<protein>
    <recommendedName>
        <fullName evidence="4">TPR-like protein</fullName>
    </recommendedName>
</protein>
<keyword evidence="3" id="KW-1185">Reference proteome</keyword>
<sequence>MAEQLKSEGNDLFEAQKYAEAHSKYSEAISAQSGNDKKPLAVLYANRAVCSFHMAKYLDSMTDGTQSTKLDSTYTKGWLRVAAAAHELGHLTTAKDAWTNGLACSVSDAKLSADMHSIFKVIFEAGLAKTEAAIKTKTGSKSSVEYLHSNIKQSPGFRAALLIQQKQLKREPVPSSGFLHVQAAEQFERGMVCLESLRTRPQLGALAFMADAILCDKRAFRPMLRLGGVEDFFGTLQAQMQYESNYYKVFAPAQIQQLKSEIQRRLKTSSMDTVYSSITASVHTWIIAAFLEDNSGKHVSAAEQCKRALDVLQWGAQQFKDPRFDIFKPGFIRSVHRFHIYLAMGSYLQGNSGYGVDDISSLARELKAETENSIPEPANLKLTQPAIYAAQHIYPVAEAFGAMAWTHRMRGQLKARARATSEASNHFSSASRFYIRSANAYPEDEEEATFMLFHAAEHAWMAKSQLSVTLPICQQIEESMSKSDVIWGGAGARTSSTEGVAVKCRKAIAFRRDCEAKIAAGKLSLNDVRTPGWL</sequence>
<name>A0ABQ0M9L9_MYCCL</name>
<reference evidence="2" key="1">
    <citation type="submission" date="2014-09" db="EMBL/GenBank/DDBJ databases">
        <title>Genome sequence of the luminous mushroom Mycena chlorophos for searching fungal bioluminescence genes.</title>
        <authorList>
            <person name="Tanaka Y."/>
            <person name="Kasuga D."/>
            <person name="Oba Y."/>
            <person name="Hase S."/>
            <person name="Sato K."/>
            <person name="Oba Y."/>
            <person name="Sakakibara Y."/>
        </authorList>
    </citation>
    <scope>NUCLEOTIDE SEQUENCE</scope>
</reference>
<dbReference type="SUPFAM" id="SSF48452">
    <property type="entry name" value="TPR-like"/>
    <property type="match status" value="1"/>
</dbReference>
<evidence type="ECO:0000256" key="1">
    <source>
        <dbReference type="ARBA" id="ARBA00022803"/>
    </source>
</evidence>
<keyword evidence="1" id="KW-0802">TPR repeat</keyword>
<dbReference type="InterPro" id="IPR011990">
    <property type="entry name" value="TPR-like_helical_dom_sf"/>
</dbReference>
<evidence type="ECO:0000313" key="2">
    <source>
        <dbReference type="EMBL" id="GAT59784.1"/>
    </source>
</evidence>
<dbReference type="EMBL" id="DF849907">
    <property type="protein sequence ID" value="GAT59784.1"/>
    <property type="molecule type" value="Genomic_DNA"/>
</dbReference>
<accession>A0ABQ0M9L9</accession>
<dbReference type="PANTHER" id="PTHR46423:SF1">
    <property type="entry name" value="RNA POLYMERASE II-ASSOCIATED PROTEIN 3"/>
    <property type="match status" value="1"/>
</dbReference>
<dbReference type="Gene3D" id="1.25.40.10">
    <property type="entry name" value="Tetratricopeptide repeat domain"/>
    <property type="match status" value="1"/>
</dbReference>
<proteinExistence type="predicted"/>
<evidence type="ECO:0000313" key="3">
    <source>
        <dbReference type="Proteomes" id="UP000815677"/>
    </source>
</evidence>
<organism evidence="2 3">
    <name type="scientific">Mycena chlorophos</name>
    <name type="common">Agaric fungus</name>
    <name type="synonym">Agaricus chlorophos</name>
    <dbReference type="NCBI Taxonomy" id="658473"/>
    <lineage>
        <taxon>Eukaryota</taxon>
        <taxon>Fungi</taxon>
        <taxon>Dikarya</taxon>
        <taxon>Basidiomycota</taxon>
        <taxon>Agaricomycotina</taxon>
        <taxon>Agaricomycetes</taxon>
        <taxon>Agaricomycetidae</taxon>
        <taxon>Agaricales</taxon>
        <taxon>Marasmiineae</taxon>
        <taxon>Mycenaceae</taxon>
        <taxon>Mycena</taxon>
    </lineage>
</organism>
<gene>
    <name evidence="2" type="ORF">MCHLO_16030</name>
</gene>
<evidence type="ECO:0008006" key="4">
    <source>
        <dbReference type="Google" id="ProtNLM"/>
    </source>
</evidence>
<dbReference type="InterPro" id="IPR051966">
    <property type="entry name" value="RPAP3"/>
</dbReference>
<dbReference type="Proteomes" id="UP000815677">
    <property type="component" value="Unassembled WGS sequence"/>
</dbReference>
<dbReference type="PANTHER" id="PTHR46423">
    <property type="entry name" value="RNA POLYMERASE II-ASSOCIATED PROTEIN 3"/>
    <property type="match status" value="1"/>
</dbReference>